<dbReference type="GO" id="GO:0016757">
    <property type="term" value="F:glycosyltransferase activity"/>
    <property type="evidence" value="ECO:0007669"/>
    <property type="project" value="UniProtKB-KW"/>
</dbReference>
<keyword evidence="6" id="KW-1185">Reference proteome</keyword>
<organism evidence="5 6">
    <name type="scientific">Melioribacter roseus (strain DSM 23840 / JCM 17771 / VKM B-2668 / P3M-2)</name>
    <dbReference type="NCBI Taxonomy" id="1191523"/>
    <lineage>
        <taxon>Bacteria</taxon>
        <taxon>Pseudomonadati</taxon>
        <taxon>Ignavibacteriota</taxon>
        <taxon>Ignavibacteria</taxon>
        <taxon>Ignavibacteriales</taxon>
        <taxon>Melioribacteraceae</taxon>
        <taxon>Melioribacter</taxon>
    </lineage>
</organism>
<dbReference type="eggNOG" id="COG3459">
    <property type="taxonomic scope" value="Bacteria"/>
</dbReference>
<dbReference type="PANTHER" id="PTHR37469">
    <property type="entry name" value="CELLOBIONIC ACID PHOSPHORYLASE-RELATED"/>
    <property type="match status" value="1"/>
</dbReference>
<dbReference type="EMBL" id="CP003557">
    <property type="protein sequence ID" value="AFN74812.1"/>
    <property type="molecule type" value="Genomic_DNA"/>
</dbReference>
<evidence type="ECO:0000256" key="1">
    <source>
        <dbReference type="ARBA" id="ARBA00022676"/>
    </source>
</evidence>
<dbReference type="SUPFAM" id="SSF48208">
    <property type="entry name" value="Six-hairpin glycosidases"/>
    <property type="match status" value="1"/>
</dbReference>
<dbReference type="GO" id="GO:0030246">
    <property type="term" value="F:carbohydrate binding"/>
    <property type="evidence" value="ECO:0007669"/>
    <property type="project" value="InterPro"/>
</dbReference>
<dbReference type="Gene3D" id="2.60.420.10">
    <property type="entry name" value="Maltose phosphorylase, domain 3"/>
    <property type="match status" value="1"/>
</dbReference>
<dbReference type="Gene3D" id="1.50.10.10">
    <property type="match status" value="1"/>
</dbReference>
<keyword evidence="2 5" id="KW-0808">Transferase</keyword>
<dbReference type="Pfam" id="PF06165">
    <property type="entry name" value="GH94_b-supersand"/>
    <property type="match status" value="1"/>
</dbReference>
<dbReference type="GO" id="GO:0005975">
    <property type="term" value="P:carbohydrate metabolic process"/>
    <property type="evidence" value="ECO:0007669"/>
    <property type="project" value="InterPro"/>
</dbReference>
<feature type="domain" description="Glycosyl hydrolase 94 catalytic" evidence="4">
    <location>
        <begin position="312"/>
        <end position="714"/>
    </location>
</feature>
<dbReference type="SMART" id="SM01068">
    <property type="entry name" value="CBM_X"/>
    <property type="match status" value="1"/>
</dbReference>
<dbReference type="PATRIC" id="fig|1191523.3.peg.1671"/>
<reference evidence="5 6" key="1">
    <citation type="journal article" date="2013" name="PLoS ONE">
        <title>Genomic analysis of Melioribacter roseus, facultatively anaerobic organotrophic bacterium representing a novel deep lineage within Bacteriodetes/Chlorobi group.</title>
        <authorList>
            <person name="Kadnikov V.V."/>
            <person name="Mardanov A.V."/>
            <person name="Podosokorskaya O.A."/>
            <person name="Gavrilov S.N."/>
            <person name="Kublanov I.V."/>
            <person name="Beletsky A.V."/>
            <person name="Bonch-Osmolovskaya E.A."/>
            <person name="Ravin N.V."/>
        </authorList>
    </citation>
    <scope>NUCLEOTIDE SEQUENCE [LARGE SCALE GENOMIC DNA]</scope>
    <source>
        <strain evidence="6">JCM 17771 / P3M-2</strain>
    </source>
</reference>
<dbReference type="Gene3D" id="1.20.890.20">
    <property type="entry name" value="mpn423 like domain"/>
    <property type="match status" value="1"/>
</dbReference>
<evidence type="ECO:0000259" key="4">
    <source>
        <dbReference type="Pfam" id="PF17167"/>
    </source>
</evidence>
<evidence type="ECO:0000313" key="6">
    <source>
        <dbReference type="Proteomes" id="UP000009011"/>
    </source>
</evidence>
<dbReference type="Pfam" id="PF17167">
    <property type="entry name" value="Glyco_hydro_94"/>
    <property type="match status" value="1"/>
</dbReference>
<gene>
    <name evidence="5" type="ordered locus">MROS_1576</name>
</gene>
<dbReference type="InterPro" id="IPR011013">
    <property type="entry name" value="Gal_mutarotase_sf_dom"/>
</dbReference>
<name>I6YW43_MELRP</name>
<dbReference type="AlphaFoldDB" id="I6YW43"/>
<feature type="domain" description="Glycosyl hydrolase 94 supersandwich" evidence="3">
    <location>
        <begin position="11"/>
        <end position="281"/>
    </location>
</feature>
<protein>
    <submittedName>
        <fullName evidence="5">Glycosyltransferase 36</fullName>
    </submittedName>
</protein>
<dbReference type="STRING" id="1191523.MROS_1576"/>
<evidence type="ECO:0000259" key="3">
    <source>
        <dbReference type="Pfam" id="PF06165"/>
    </source>
</evidence>
<dbReference type="OrthoDB" id="9769991at2"/>
<dbReference type="InterPro" id="IPR012341">
    <property type="entry name" value="6hp_glycosidase-like_sf"/>
</dbReference>
<dbReference type="KEGG" id="mro:MROS_1576"/>
<dbReference type="HOGENOM" id="CLU_019054_0_0_10"/>
<dbReference type="InterPro" id="IPR037018">
    <property type="entry name" value="GH65_N"/>
</dbReference>
<dbReference type="InterPro" id="IPR052047">
    <property type="entry name" value="GH94_Enzymes"/>
</dbReference>
<dbReference type="InterPro" id="IPR033432">
    <property type="entry name" value="GH94_catalytic"/>
</dbReference>
<evidence type="ECO:0000313" key="5">
    <source>
        <dbReference type="EMBL" id="AFN74812.1"/>
    </source>
</evidence>
<proteinExistence type="predicted"/>
<dbReference type="RefSeq" id="WP_014856246.1">
    <property type="nucleotide sequence ID" value="NC_018178.1"/>
</dbReference>
<accession>I6YW43</accession>
<keyword evidence="1" id="KW-0328">Glycosyltransferase</keyword>
<dbReference type="InterPro" id="IPR008928">
    <property type="entry name" value="6-hairpin_glycosidase_sf"/>
</dbReference>
<dbReference type="Gene3D" id="2.70.98.40">
    <property type="entry name" value="Glycoside hydrolase, family 65, N-terminal domain"/>
    <property type="match status" value="1"/>
</dbReference>
<sequence>MNYGHFSEDGKEYIITNVKTPTPWINYIYNGEYFSTVSNNAGGISYIKSPLHGRITRYRINDVPSDRPGKYIYVKDEETGKFWTLSWQPAGADPGAYKVIHGLGYTAIESLVDGIHARVTYFVPMNNNHEVWNVVLTNKSGRKRRLSITGYVEFALGHGLIDLINQCDDQHFNRAYFDKNLNALFATKTYWVTETNGTQHQENKEWNQWAFFTSNLRINRYETLRERFLGFYNSEEKPVAITEDKFSNSAADYGNVVGAINVNLELESDQRENVIFSLGVLPKEHFDDKKKDIPKIVQPEYIEFSFKEIVNYWSEFLGHTKVETPDRNVNIFMNNWVPYQAKVAFDVGRVASYYYWGISRGYGFRDTSQDVIAVTIAHPEKAKERILLLSRQMFSDGRVYHHFYDDGKGELTRHCDDPGWYILAVTEYIKETGDYSILKEKVSFVDRQEGTVLDHLLAVVNFMKNNLGRHSLPVFGRGDWNDTLDYIGGDDGGESVWGAMFYVAMLNKLIELFQFLKVENLTEILKLRDEIRRNINQLCWDGDWFIRAFGNGGMVIGSNKSKEGKIFVNTQSWAAISNLPDKSKIRRALDSVKKHLDSEYGPKICAPAFKEIDPNIGLVTRCVPGKKENGAVFCHPVTWLIQAECIMRNGERAYDYFSKLLPNRVDSDIYQAEPYVYSQYITSDEHASPGKASHSWQTGTAAWMYRVFYDYIVGIRPDYDGLIVDPVIPTSWNYIRIERIFRGAKYIIEVENPDKVQSGISYILVDGKEIEGNKLPLTDKKICHVKVLMGKTIETANK</sequence>
<dbReference type="SUPFAM" id="SSF74650">
    <property type="entry name" value="Galactose mutarotase-like"/>
    <property type="match status" value="1"/>
</dbReference>
<evidence type="ECO:0000256" key="2">
    <source>
        <dbReference type="ARBA" id="ARBA00022679"/>
    </source>
</evidence>
<dbReference type="Proteomes" id="UP000009011">
    <property type="component" value="Chromosome"/>
</dbReference>
<dbReference type="InterPro" id="IPR010383">
    <property type="entry name" value="Glyco_hydrolase_94_b-supersand"/>
</dbReference>
<dbReference type="PANTHER" id="PTHR37469:SF2">
    <property type="entry name" value="CELLOBIONIC ACID PHOSPHORYLASE"/>
    <property type="match status" value="1"/>
</dbReference>